<dbReference type="Proteomes" id="UP001221898">
    <property type="component" value="Unassembled WGS sequence"/>
</dbReference>
<sequence>MLKDIRIRYQLAVKAARAAYFSDLIRNSQNPKTLFATINSFIRPPSSTSLDVSPTK</sequence>
<gene>
    <name evidence="1" type="ORF">AAFF_G00395350</name>
</gene>
<protein>
    <submittedName>
        <fullName evidence="1">Uncharacterized protein</fullName>
    </submittedName>
</protein>
<dbReference type="EMBL" id="JAINUG010000757">
    <property type="protein sequence ID" value="KAJ8362115.1"/>
    <property type="molecule type" value="Genomic_DNA"/>
</dbReference>
<name>A0AAD7R4G5_9TELE</name>
<proteinExistence type="predicted"/>
<organism evidence="1 2">
    <name type="scientific">Aldrovandia affinis</name>
    <dbReference type="NCBI Taxonomy" id="143900"/>
    <lineage>
        <taxon>Eukaryota</taxon>
        <taxon>Metazoa</taxon>
        <taxon>Chordata</taxon>
        <taxon>Craniata</taxon>
        <taxon>Vertebrata</taxon>
        <taxon>Euteleostomi</taxon>
        <taxon>Actinopterygii</taxon>
        <taxon>Neopterygii</taxon>
        <taxon>Teleostei</taxon>
        <taxon>Notacanthiformes</taxon>
        <taxon>Halosauridae</taxon>
        <taxon>Aldrovandia</taxon>
    </lineage>
</organism>
<accession>A0AAD7R4G5</accession>
<keyword evidence="2" id="KW-1185">Reference proteome</keyword>
<comment type="caution">
    <text evidence="1">The sequence shown here is derived from an EMBL/GenBank/DDBJ whole genome shotgun (WGS) entry which is preliminary data.</text>
</comment>
<reference evidence="1" key="1">
    <citation type="journal article" date="2023" name="Science">
        <title>Genome structures resolve the early diversification of teleost fishes.</title>
        <authorList>
            <person name="Parey E."/>
            <person name="Louis A."/>
            <person name="Montfort J."/>
            <person name="Bouchez O."/>
            <person name="Roques C."/>
            <person name="Iampietro C."/>
            <person name="Lluch J."/>
            <person name="Castinel A."/>
            <person name="Donnadieu C."/>
            <person name="Desvignes T."/>
            <person name="Floi Bucao C."/>
            <person name="Jouanno E."/>
            <person name="Wen M."/>
            <person name="Mejri S."/>
            <person name="Dirks R."/>
            <person name="Jansen H."/>
            <person name="Henkel C."/>
            <person name="Chen W.J."/>
            <person name="Zahm M."/>
            <person name="Cabau C."/>
            <person name="Klopp C."/>
            <person name="Thompson A.W."/>
            <person name="Robinson-Rechavi M."/>
            <person name="Braasch I."/>
            <person name="Lecointre G."/>
            <person name="Bobe J."/>
            <person name="Postlethwait J.H."/>
            <person name="Berthelot C."/>
            <person name="Roest Crollius H."/>
            <person name="Guiguen Y."/>
        </authorList>
    </citation>
    <scope>NUCLEOTIDE SEQUENCE</scope>
    <source>
        <strain evidence="1">NC1722</strain>
    </source>
</reference>
<evidence type="ECO:0000313" key="1">
    <source>
        <dbReference type="EMBL" id="KAJ8362115.1"/>
    </source>
</evidence>
<dbReference type="AlphaFoldDB" id="A0AAD7R4G5"/>
<evidence type="ECO:0000313" key="2">
    <source>
        <dbReference type="Proteomes" id="UP001221898"/>
    </source>
</evidence>